<gene>
    <name evidence="3" type="ORF">Plil01_001772000</name>
</gene>
<evidence type="ECO:0000313" key="3">
    <source>
        <dbReference type="EMBL" id="GMF64981.1"/>
    </source>
</evidence>
<dbReference type="EMBL" id="BSXW01012438">
    <property type="protein sequence ID" value="GMF64981.1"/>
    <property type="molecule type" value="Genomic_DNA"/>
</dbReference>
<feature type="compositionally biased region" description="Low complexity" evidence="2">
    <location>
        <begin position="297"/>
        <end position="307"/>
    </location>
</feature>
<feature type="region of interest" description="Disordered" evidence="2">
    <location>
        <begin position="211"/>
        <end position="246"/>
    </location>
</feature>
<feature type="region of interest" description="Disordered" evidence="2">
    <location>
        <begin position="352"/>
        <end position="371"/>
    </location>
</feature>
<keyword evidence="1" id="KW-0175">Coiled coil</keyword>
<dbReference type="PANTHER" id="PTHR36535">
    <property type="entry name" value="YALI0E30327P"/>
    <property type="match status" value="1"/>
</dbReference>
<keyword evidence="4" id="KW-1185">Reference proteome</keyword>
<comment type="caution">
    <text evidence="3">The sequence shown here is derived from an EMBL/GenBank/DDBJ whole genome shotgun (WGS) entry which is preliminary data.</text>
</comment>
<sequence length="371" mass="41697">MVDFNRWITEVLADTRFEGIEWEPSYGENPWLALEQPQGQPANAVRALDDASTVQLLRNACESYIARCDSLQQANNRLVEQLEELKAQLKEALTRAFETQQTLERERELSSLQERRLVVGVQCSDYLARQSSRGDYPASVTQQIMCAVQKLDAVNNISNNDIKEIPVHDSSSLEVGKSKMEVTAASANDFGEPKHPANIESKVTTLDTKDEPVLPRCSDFQSNEKEVQPPSGSADSSVTMVSSSSSSDSFDFQQLANLGTTDEKNGGWYRQALHALKERREQRRLLRKRNGKDAIKSSATSTMSAETTSVEIVAHEPLEFEQLVATRDPADHGEDLTWYRRALQHLKQERKRRASFRSRAESFSSTISIVD</sequence>
<protein>
    <submittedName>
        <fullName evidence="3">Unnamed protein product</fullName>
    </submittedName>
</protein>
<dbReference type="OrthoDB" id="165862at2759"/>
<evidence type="ECO:0000313" key="4">
    <source>
        <dbReference type="Proteomes" id="UP001165083"/>
    </source>
</evidence>
<feature type="coiled-coil region" evidence="1">
    <location>
        <begin position="61"/>
        <end position="106"/>
    </location>
</feature>
<dbReference type="AlphaFoldDB" id="A0A9W6YH92"/>
<reference evidence="3" key="1">
    <citation type="submission" date="2023-04" db="EMBL/GenBank/DDBJ databases">
        <title>Phytophthora lilii NBRC 32176.</title>
        <authorList>
            <person name="Ichikawa N."/>
            <person name="Sato H."/>
            <person name="Tonouchi N."/>
        </authorList>
    </citation>
    <scope>NUCLEOTIDE SEQUENCE</scope>
    <source>
        <strain evidence="3">NBRC 32176</strain>
    </source>
</reference>
<organism evidence="3 4">
    <name type="scientific">Phytophthora lilii</name>
    <dbReference type="NCBI Taxonomy" id="2077276"/>
    <lineage>
        <taxon>Eukaryota</taxon>
        <taxon>Sar</taxon>
        <taxon>Stramenopiles</taxon>
        <taxon>Oomycota</taxon>
        <taxon>Peronosporomycetes</taxon>
        <taxon>Peronosporales</taxon>
        <taxon>Peronosporaceae</taxon>
        <taxon>Phytophthora</taxon>
    </lineage>
</organism>
<feature type="region of interest" description="Disordered" evidence="2">
    <location>
        <begin position="287"/>
        <end position="307"/>
    </location>
</feature>
<evidence type="ECO:0000256" key="1">
    <source>
        <dbReference type="SAM" id="Coils"/>
    </source>
</evidence>
<dbReference type="Proteomes" id="UP001165083">
    <property type="component" value="Unassembled WGS sequence"/>
</dbReference>
<evidence type="ECO:0000256" key="2">
    <source>
        <dbReference type="SAM" id="MobiDB-lite"/>
    </source>
</evidence>
<accession>A0A9W6YH92</accession>
<name>A0A9W6YH92_9STRA</name>
<proteinExistence type="predicted"/>
<dbReference type="PANTHER" id="PTHR36535:SF1">
    <property type="entry name" value="DUF1772 DOMAIN-CONTAINING PROTEIN"/>
    <property type="match status" value="1"/>
</dbReference>
<feature type="compositionally biased region" description="Low complexity" evidence="2">
    <location>
        <begin position="231"/>
        <end position="246"/>
    </location>
</feature>